<evidence type="ECO:0000259" key="3">
    <source>
        <dbReference type="PROSITE" id="PS50887"/>
    </source>
</evidence>
<dbReference type="InterPro" id="IPR029016">
    <property type="entry name" value="GAF-like_dom_sf"/>
</dbReference>
<dbReference type="PANTHER" id="PTHR43102:SF2">
    <property type="entry name" value="GAF DOMAIN-CONTAINING PROTEIN"/>
    <property type="match status" value="1"/>
</dbReference>
<dbReference type="SMART" id="SM00065">
    <property type="entry name" value="GAF"/>
    <property type="match status" value="1"/>
</dbReference>
<dbReference type="EMBL" id="JALGRD010000002">
    <property type="protein sequence ID" value="MCJ0972426.1"/>
    <property type="molecule type" value="Genomic_DNA"/>
</dbReference>
<dbReference type="InterPro" id="IPR000160">
    <property type="entry name" value="GGDEF_dom"/>
</dbReference>
<evidence type="ECO:0000313" key="5">
    <source>
        <dbReference type="Proteomes" id="UP001139682"/>
    </source>
</evidence>
<gene>
    <name evidence="4" type="ORF">MST27_03440</name>
</gene>
<dbReference type="InterPro" id="IPR043128">
    <property type="entry name" value="Rev_trsase/Diguanyl_cyclase"/>
</dbReference>
<dbReference type="Pfam" id="PF00990">
    <property type="entry name" value="GGDEF"/>
    <property type="match status" value="1"/>
</dbReference>
<evidence type="ECO:0000256" key="1">
    <source>
        <dbReference type="ARBA" id="ARBA00001946"/>
    </source>
</evidence>
<accession>A0A9X2ATU8</accession>
<reference evidence="4" key="1">
    <citation type="submission" date="2022-03" db="EMBL/GenBank/DDBJ databases">
        <title>Pseudomonas marianensis sp. nov., a marine bacterium isolated from deep-sea sediments of the Mariana Trench.</title>
        <authorList>
            <person name="Wei Y."/>
        </authorList>
    </citation>
    <scope>NUCLEOTIDE SEQUENCE</scope>
    <source>
        <strain evidence="4">PS1</strain>
    </source>
</reference>
<dbReference type="FunFam" id="3.30.70.270:FF:000001">
    <property type="entry name" value="Diguanylate cyclase domain protein"/>
    <property type="match status" value="1"/>
</dbReference>
<dbReference type="SUPFAM" id="SSF55781">
    <property type="entry name" value="GAF domain-like"/>
    <property type="match status" value="1"/>
</dbReference>
<dbReference type="CDD" id="cd01949">
    <property type="entry name" value="GGDEF"/>
    <property type="match status" value="1"/>
</dbReference>
<dbReference type="GO" id="GO:0005886">
    <property type="term" value="C:plasma membrane"/>
    <property type="evidence" value="ECO:0007669"/>
    <property type="project" value="UniProtKB-SubCell"/>
</dbReference>
<dbReference type="Gene3D" id="3.30.450.40">
    <property type="match status" value="1"/>
</dbReference>
<evidence type="ECO:0000313" key="4">
    <source>
        <dbReference type="EMBL" id="MCJ0972426.1"/>
    </source>
</evidence>
<dbReference type="InterPro" id="IPR029787">
    <property type="entry name" value="Nucleotide_cyclase"/>
</dbReference>
<dbReference type="InterPro" id="IPR003018">
    <property type="entry name" value="GAF"/>
</dbReference>
<organism evidence="4 5">
    <name type="scientific">Stutzerimonas marianensis</name>
    <dbReference type="NCBI Taxonomy" id="2929513"/>
    <lineage>
        <taxon>Bacteria</taxon>
        <taxon>Pseudomonadati</taxon>
        <taxon>Pseudomonadota</taxon>
        <taxon>Gammaproteobacteria</taxon>
        <taxon>Pseudomonadales</taxon>
        <taxon>Pseudomonadaceae</taxon>
        <taxon>Stutzerimonas</taxon>
    </lineage>
</organism>
<feature type="domain" description="GGDEF" evidence="3">
    <location>
        <begin position="210"/>
        <end position="340"/>
    </location>
</feature>
<keyword evidence="5" id="KW-1185">Reference proteome</keyword>
<dbReference type="Pfam" id="PF01590">
    <property type="entry name" value="GAF"/>
    <property type="match status" value="1"/>
</dbReference>
<protein>
    <submittedName>
        <fullName evidence="4">Sensor domain-containing diguanylate cyclase</fullName>
    </submittedName>
</protein>
<dbReference type="Gene3D" id="3.30.70.270">
    <property type="match status" value="1"/>
</dbReference>
<comment type="subcellular location">
    <subcellularLocation>
        <location evidence="2">Cell inner membrane</location>
    </subcellularLocation>
</comment>
<name>A0A9X2ATU8_9GAMM</name>
<dbReference type="SUPFAM" id="SSF55073">
    <property type="entry name" value="Nucleotide cyclase"/>
    <property type="match status" value="1"/>
</dbReference>
<dbReference type="PROSITE" id="PS50887">
    <property type="entry name" value="GGDEF"/>
    <property type="match status" value="1"/>
</dbReference>
<comment type="cofactor">
    <cofactor evidence="1">
        <name>Mg(2+)</name>
        <dbReference type="ChEBI" id="CHEBI:18420"/>
    </cofactor>
</comment>
<dbReference type="RefSeq" id="WP_243604623.1">
    <property type="nucleotide sequence ID" value="NZ_JALGRD010000002.1"/>
</dbReference>
<evidence type="ECO:0000256" key="2">
    <source>
        <dbReference type="ARBA" id="ARBA00004533"/>
    </source>
</evidence>
<dbReference type="PANTHER" id="PTHR43102">
    <property type="entry name" value="SLR1143 PROTEIN"/>
    <property type="match status" value="1"/>
</dbReference>
<dbReference type="NCBIfam" id="TIGR00254">
    <property type="entry name" value="GGDEF"/>
    <property type="match status" value="1"/>
</dbReference>
<proteinExistence type="predicted"/>
<dbReference type="AlphaFoldDB" id="A0A9X2ATU8"/>
<dbReference type="SMART" id="SM00267">
    <property type="entry name" value="GGDEF"/>
    <property type="match status" value="1"/>
</dbReference>
<sequence>MIIAPPHPDEALRQFTLDCLNLLDTAADEYLDTLVRVARSAFGVETVLISLIDRDRQWFKARTGMPLSETSRDIAFCSHTILQRHSLVVPDTLDDPRFLSNPLVTAPPYIRLYAGHPIRVNGFPIGTLCLLHPEPRQLSDAERSMLVDLASLAEWHVLHRVQSTHIRTLYQTLDAERHRAMTDPLTQAWNRQGLEYFGQALEKAALANDTKVGVLYGDLDHFKSVNDRHGHAVGDQAIVQTARRLKATLRADDILVRLGGEEFLILVLVNQREELAQLARRARQAIVETPLLCAGVSLSMTISLGVTLKMRDETLAQAIHRADSALYRAKANGRNCIELG</sequence>
<dbReference type="Proteomes" id="UP001139682">
    <property type="component" value="Unassembled WGS sequence"/>
</dbReference>
<dbReference type="GO" id="GO:0003824">
    <property type="term" value="F:catalytic activity"/>
    <property type="evidence" value="ECO:0007669"/>
    <property type="project" value="UniProtKB-ARBA"/>
</dbReference>
<comment type="caution">
    <text evidence="4">The sequence shown here is derived from an EMBL/GenBank/DDBJ whole genome shotgun (WGS) entry which is preliminary data.</text>
</comment>